<evidence type="ECO:0000313" key="2">
    <source>
        <dbReference type="EMBL" id="VCX42228.1"/>
    </source>
</evidence>
<sequence length="78" mass="8477">TKDESSRCPGQNLNKSARGVRVSARWGWGRAEESKSVVEASGQFSASRTPGIAASVTWGPPRKQQVPEPPREEVIEKS</sequence>
<evidence type="ECO:0000313" key="3">
    <source>
        <dbReference type="Proteomes" id="UP000269945"/>
    </source>
</evidence>
<feature type="region of interest" description="Disordered" evidence="1">
    <location>
        <begin position="39"/>
        <end position="78"/>
    </location>
</feature>
<evidence type="ECO:0000256" key="1">
    <source>
        <dbReference type="SAM" id="MobiDB-lite"/>
    </source>
</evidence>
<dbReference type="AlphaFoldDB" id="A0A9X9MCG9"/>
<feature type="non-terminal residue" evidence="2">
    <location>
        <position position="1"/>
    </location>
</feature>
<dbReference type="EMBL" id="CYRY02046500">
    <property type="protein sequence ID" value="VCX42228.1"/>
    <property type="molecule type" value="Genomic_DNA"/>
</dbReference>
<organism evidence="2 3">
    <name type="scientific">Gulo gulo</name>
    <name type="common">Wolverine</name>
    <name type="synonym">Gluton</name>
    <dbReference type="NCBI Taxonomy" id="48420"/>
    <lineage>
        <taxon>Eukaryota</taxon>
        <taxon>Metazoa</taxon>
        <taxon>Chordata</taxon>
        <taxon>Craniata</taxon>
        <taxon>Vertebrata</taxon>
        <taxon>Euteleostomi</taxon>
        <taxon>Mammalia</taxon>
        <taxon>Eutheria</taxon>
        <taxon>Laurasiatheria</taxon>
        <taxon>Carnivora</taxon>
        <taxon>Caniformia</taxon>
        <taxon>Musteloidea</taxon>
        <taxon>Mustelidae</taxon>
        <taxon>Guloninae</taxon>
        <taxon>Gulo</taxon>
    </lineage>
</organism>
<feature type="non-terminal residue" evidence="2">
    <location>
        <position position="78"/>
    </location>
</feature>
<accession>A0A9X9MCG9</accession>
<gene>
    <name evidence="2" type="ORF">BN2614_LOCUS1</name>
</gene>
<proteinExistence type="predicted"/>
<keyword evidence="3" id="KW-1185">Reference proteome</keyword>
<protein>
    <submittedName>
        <fullName evidence="2">Uncharacterized protein</fullName>
    </submittedName>
</protein>
<feature type="compositionally biased region" description="Basic and acidic residues" evidence="1">
    <location>
        <begin position="69"/>
        <end position="78"/>
    </location>
</feature>
<dbReference type="Proteomes" id="UP000269945">
    <property type="component" value="Unassembled WGS sequence"/>
</dbReference>
<comment type="caution">
    <text evidence="2">The sequence shown here is derived from an EMBL/GenBank/DDBJ whole genome shotgun (WGS) entry which is preliminary data.</text>
</comment>
<reference evidence="2 3" key="1">
    <citation type="submission" date="2018-10" db="EMBL/GenBank/DDBJ databases">
        <authorList>
            <person name="Ekblom R."/>
            <person name="Jareborg N."/>
        </authorList>
    </citation>
    <scope>NUCLEOTIDE SEQUENCE [LARGE SCALE GENOMIC DNA]</scope>
    <source>
        <tissue evidence="2">Muscle</tissue>
    </source>
</reference>
<name>A0A9X9MCG9_GULGU</name>